<gene>
    <name evidence="1" type="ORF">BpHYR1_037384</name>
</gene>
<dbReference type="EMBL" id="REGN01005950">
    <property type="protein sequence ID" value="RNA11431.1"/>
    <property type="molecule type" value="Genomic_DNA"/>
</dbReference>
<keyword evidence="2" id="KW-1185">Reference proteome</keyword>
<reference evidence="1 2" key="1">
    <citation type="journal article" date="2018" name="Sci. Rep.">
        <title>Genomic signatures of local adaptation to the degree of environmental predictability in rotifers.</title>
        <authorList>
            <person name="Franch-Gras L."/>
            <person name="Hahn C."/>
            <person name="Garcia-Roger E.M."/>
            <person name="Carmona M.J."/>
            <person name="Serra M."/>
            <person name="Gomez A."/>
        </authorList>
    </citation>
    <scope>NUCLEOTIDE SEQUENCE [LARGE SCALE GENOMIC DNA]</scope>
    <source>
        <strain evidence="1">HYR1</strain>
    </source>
</reference>
<evidence type="ECO:0000313" key="1">
    <source>
        <dbReference type="EMBL" id="RNA11431.1"/>
    </source>
</evidence>
<organism evidence="1 2">
    <name type="scientific">Brachionus plicatilis</name>
    <name type="common">Marine rotifer</name>
    <name type="synonym">Brachionus muelleri</name>
    <dbReference type="NCBI Taxonomy" id="10195"/>
    <lineage>
        <taxon>Eukaryota</taxon>
        <taxon>Metazoa</taxon>
        <taxon>Spiralia</taxon>
        <taxon>Gnathifera</taxon>
        <taxon>Rotifera</taxon>
        <taxon>Eurotatoria</taxon>
        <taxon>Monogononta</taxon>
        <taxon>Pseudotrocha</taxon>
        <taxon>Ploima</taxon>
        <taxon>Brachionidae</taxon>
        <taxon>Brachionus</taxon>
    </lineage>
</organism>
<accession>A0A3M7QK84</accession>
<dbReference type="AlphaFoldDB" id="A0A3M7QK84"/>
<dbReference type="Proteomes" id="UP000276133">
    <property type="component" value="Unassembled WGS sequence"/>
</dbReference>
<sequence length="148" mass="17391">MAIKVEKILIVRNTFNSRLWRIMKINDQTAGSYKLLPIAEFIDHVCEQTLNRILADPNHLITSCQQRNFRLNARFPFQTRNANKAAFRNSFLQKILRKLRKDSNSQNARASLHLKDNKSSKEKIISEYEAMSLQARREVLRKFYVPKA</sequence>
<protein>
    <recommendedName>
        <fullName evidence="3">RNA-directed DNA polymerase from mobile element jockey-like</fullName>
    </recommendedName>
</protein>
<evidence type="ECO:0000313" key="2">
    <source>
        <dbReference type="Proteomes" id="UP000276133"/>
    </source>
</evidence>
<comment type="caution">
    <text evidence="1">The sequence shown here is derived from an EMBL/GenBank/DDBJ whole genome shotgun (WGS) entry which is preliminary data.</text>
</comment>
<evidence type="ECO:0008006" key="3">
    <source>
        <dbReference type="Google" id="ProtNLM"/>
    </source>
</evidence>
<name>A0A3M7QK84_BRAPC</name>
<proteinExistence type="predicted"/>